<dbReference type="CDD" id="cd00082">
    <property type="entry name" value="HisKA"/>
    <property type="match status" value="1"/>
</dbReference>
<dbReference type="InterPro" id="IPR003661">
    <property type="entry name" value="HisK_dim/P_dom"/>
</dbReference>
<sequence>MGNPQHQFWHLLARYQQDWRALNELTWLRLLLLALAYFVCARLSLLLALPPGYASPIWPAAGVALLGLFAGGLRLWPGVLLGSFLANSTPGLWLNPSGLDAGINLVIALGATLQAVVGLMLLRWVLDKERSDSTIIRSLLVAVPLASLVSATVGITTLWLSGRVASEHLFSNGLAWWVGDSIGVLMFLPLCYLPMLPKFRRWRTYLAVMVPVLLCVVVLVVAQLFLQRVEEAQARREKVQEGEYIEVQLREAVARLEHEVDALSRFLRATPDPTPQGFNLYTQSAVESPGVQALAWLPRVSQEQRQAFEQRAGQLLGMPFLIKEFDEQGKPMLAKPRIEYFPAFLFQPLESNRQALGFDVLSHPLRREALQTTLRTRLPQATQVLDLVGTDKPAQGGLIFNPVYAEDGVLRGMALVVFRLDGLLQVLERESRRLGLLACLTQRQLESTRILYESGDYRQPMPKVMDRYIDLAGTQLRLQLKLAPGYWVPGASGQAQLLSLGGLGLIWLMAAFLLNSAYRTSLVHAQVDKRTAALRQEIKRRERTERELQKAVEAAQLAGKSKDAFLVTMSHEIRTPLNGLLGMLDLLSEASLPAGHQQNLQVAKRAGIGLKRIIDDVLDYAKIESGKLQLEHRPFAVTQLAEDILATHQNQAAAKGVQLRQQLDPELAPWLLGDELRLGQILHNLINNALKFTEQGQVILEAQVIQQRAEWQRIRLSVKDSGIGIASSVQERLFRPFTQAYADTSRLYGGTGLGLSICQRLAELMDARLSLQSQEGQGSCFSLELTLAKAVAPPKQAAELNNLVFCLHDQPWCFWPRGQGLRVVAVDDNPTNRLLLQRQLAHLGIQVELAENGEQALALCLATTAEKGFASRHAGGGGEQVAVDVLITDCHMPVMDGYALTQALRQHYLDQTWPLIIGWTANAMPEEQERCRQAGMDALLTKPVNLEQLTYLLQTWGVSGDTGSAAGDSQTES</sequence>
<dbReference type="SMART" id="SM00388">
    <property type="entry name" value="HisKA"/>
    <property type="match status" value="1"/>
</dbReference>
<dbReference type="SMART" id="SM00448">
    <property type="entry name" value="REC"/>
    <property type="match status" value="1"/>
</dbReference>
<keyword evidence="4" id="KW-1003">Cell membrane</keyword>
<feature type="transmembrane region" description="Helical" evidence="10">
    <location>
        <begin position="138"/>
        <end position="162"/>
    </location>
</feature>
<feature type="transmembrane region" description="Helical" evidence="10">
    <location>
        <begin position="27"/>
        <end position="49"/>
    </location>
</feature>
<evidence type="ECO:0000313" key="14">
    <source>
        <dbReference type="EMBL" id="MFB9886772.1"/>
    </source>
</evidence>
<dbReference type="InterPro" id="IPR005467">
    <property type="entry name" value="His_kinase_dom"/>
</dbReference>
<dbReference type="Gene3D" id="3.30.565.10">
    <property type="entry name" value="Histidine kinase-like ATPase, C-terminal domain"/>
    <property type="match status" value="1"/>
</dbReference>
<dbReference type="Pfam" id="PF02518">
    <property type="entry name" value="HATPase_c"/>
    <property type="match status" value="1"/>
</dbReference>
<comment type="caution">
    <text evidence="14">The sequence shown here is derived from an EMBL/GenBank/DDBJ whole genome shotgun (WGS) entry which is preliminary data.</text>
</comment>
<dbReference type="Pfam" id="PF03924">
    <property type="entry name" value="CHASE"/>
    <property type="match status" value="1"/>
</dbReference>
<evidence type="ECO:0000256" key="3">
    <source>
        <dbReference type="ARBA" id="ARBA00012438"/>
    </source>
</evidence>
<dbReference type="Pfam" id="PF05231">
    <property type="entry name" value="MASE1"/>
    <property type="match status" value="1"/>
</dbReference>
<dbReference type="SMART" id="SM00387">
    <property type="entry name" value="HATPase_c"/>
    <property type="match status" value="1"/>
</dbReference>
<feature type="domain" description="Histidine kinase" evidence="11">
    <location>
        <begin position="568"/>
        <end position="789"/>
    </location>
</feature>
<evidence type="ECO:0000256" key="1">
    <source>
        <dbReference type="ARBA" id="ARBA00000085"/>
    </source>
</evidence>
<dbReference type="Pfam" id="PF00072">
    <property type="entry name" value="Response_reg"/>
    <property type="match status" value="1"/>
</dbReference>
<evidence type="ECO:0000256" key="4">
    <source>
        <dbReference type="ARBA" id="ARBA00022475"/>
    </source>
</evidence>
<feature type="transmembrane region" description="Helical" evidence="10">
    <location>
        <begin position="61"/>
        <end position="85"/>
    </location>
</feature>
<dbReference type="InterPro" id="IPR003594">
    <property type="entry name" value="HATPase_dom"/>
</dbReference>
<dbReference type="InterPro" id="IPR004358">
    <property type="entry name" value="Sig_transdc_His_kin-like_C"/>
</dbReference>
<keyword evidence="6 10" id="KW-0812">Transmembrane</keyword>
<evidence type="ECO:0000256" key="6">
    <source>
        <dbReference type="ARBA" id="ARBA00022692"/>
    </source>
</evidence>
<dbReference type="EC" id="2.7.13.3" evidence="3"/>
<keyword evidence="8 10" id="KW-0472">Membrane</keyword>
<evidence type="ECO:0000259" key="13">
    <source>
        <dbReference type="PROSITE" id="PS50839"/>
    </source>
</evidence>
<dbReference type="Gene3D" id="3.40.50.2300">
    <property type="match status" value="1"/>
</dbReference>
<dbReference type="SUPFAM" id="SSF47384">
    <property type="entry name" value="Homodimeric domain of signal transducing histidine kinase"/>
    <property type="match status" value="1"/>
</dbReference>
<dbReference type="PROSITE" id="PS50109">
    <property type="entry name" value="HIS_KIN"/>
    <property type="match status" value="1"/>
</dbReference>
<evidence type="ECO:0000259" key="11">
    <source>
        <dbReference type="PROSITE" id="PS50109"/>
    </source>
</evidence>
<dbReference type="InterPro" id="IPR001789">
    <property type="entry name" value="Sig_transdc_resp-reg_receiver"/>
</dbReference>
<dbReference type="InterPro" id="IPR011006">
    <property type="entry name" value="CheY-like_superfamily"/>
</dbReference>
<evidence type="ECO:0000259" key="12">
    <source>
        <dbReference type="PROSITE" id="PS50110"/>
    </source>
</evidence>
<dbReference type="InterPro" id="IPR036097">
    <property type="entry name" value="HisK_dim/P_sf"/>
</dbReference>
<dbReference type="PROSITE" id="PS50839">
    <property type="entry name" value="CHASE"/>
    <property type="match status" value="1"/>
</dbReference>
<comment type="subcellular location">
    <subcellularLocation>
        <location evidence="2">Cell membrane</location>
        <topology evidence="2">Multi-pass membrane protein</topology>
    </subcellularLocation>
</comment>
<dbReference type="InterPro" id="IPR042240">
    <property type="entry name" value="CHASE_sf"/>
</dbReference>
<organism evidence="14 15">
    <name type="scientific">Balneatrix alpica</name>
    <dbReference type="NCBI Taxonomy" id="75684"/>
    <lineage>
        <taxon>Bacteria</taxon>
        <taxon>Pseudomonadati</taxon>
        <taxon>Pseudomonadota</taxon>
        <taxon>Gammaproteobacteria</taxon>
        <taxon>Oceanospirillales</taxon>
        <taxon>Balneatrichaceae</taxon>
        <taxon>Balneatrix</taxon>
    </lineage>
</organism>
<dbReference type="PANTHER" id="PTHR45339:SF5">
    <property type="entry name" value="HISTIDINE KINASE"/>
    <property type="match status" value="1"/>
</dbReference>
<dbReference type="InterPro" id="IPR006189">
    <property type="entry name" value="CHASE_dom"/>
</dbReference>
<comment type="catalytic activity">
    <reaction evidence="1">
        <text>ATP + protein L-histidine = ADP + protein N-phospho-L-histidine.</text>
        <dbReference type="EC" id="2.7.13.3"/>
    </reaction>
</comment>
<evidence type="ECO:0000256" key="10">
    <source>
        <dbReference type="SAM" id="Phobius"/>
    </source>
</evidence>
<dbReference type="PANTHER" id="PTHR45339">
    <property type="entry name" value="HYBRID SIGNAL TRANSDUCTION HISTIDINE KINASE J"/>
    <property type="match status" value="1"/>
</dbReference>
<feature type="transmembrane region" description="Helical" evidence="10">
    <location>
        <begin position="205"/>
        <end position="226"/>
    </location>
</feature>
<dbReference type="Proteomes" id="UP001589628">
    <property type="component" value="Unassembled WGS sequence"/>
</dbReference>
<dbReference type="PRINTS" id="PR00344">
    <property type="entry name" value="BCTRLSENSOR"/>
</dbReference>
<proteinExistence type="predicted"/>
<evidence type="ECO:0000256" key="8">
    <source>
        <dbReference type="ARBA" id="ARBA00023136"/>
    </source>
</evidence>
<feature type="domain" description="Response regulatory" evidence="12">
    <location>
        <begin position="822"/>
        <end position="957"/>
    </location>
</feature>
<gene>
    <name evidence="14" type="ORF">ACFFLH_10140</name>
</gene>
<feature type="transmembrane region" description="Helical" evidence="10">
    <location>
        <begin position="105"/>
        <end position="126"/>
    </location>
</feature>
<dbReference type="SUPFAM" id="SSF55874">
    <property type="entry name" value="ATPase domain of HSP90 chaperone/DNA topoisomerase II/histidine kinase"/>
    <property type="match status" value="1"/>
</dbReference>
<dbReference type="Gene3D" id="1.10.287.130">
    <property type="match status" value="1"/>
</dbReference>
<dbReference type="SUPFAM" id="SSF52172">
    <property type="entry name" value="CheY-like"/>
    <property type="match status" value="1"/>
</dbReference>
<feature type="modified residue" description="4-aspartylphosphate" evidence="9">
    <location>
        <position position="889"/>
    </location>
</feature>
<feature type="domain" description="CHASE" evidence="13">
    <location>
        <begin position="269"/>
        <end position="429"/>
    </location>
</feature>
<dbReference type="Pfam" id="PF00512">
    <property type="entry name" value="HisKA"/>
    <property type="match status" value="1"/>
</dbReference>
<evidence type="ECO:0000256" key="9">
    <source>
        <dbReference type="PROSITE-ProRule" id="PRU00169"/>
    </source>
</evidence>
<dbReference type="SMART" id="SM01079">
    <property type="entry name" value="CHASE"/>
    <property type="match status" value="1"/>
</dbReference>
<keyword evidence="15" id="KW-1185">Reference proteome</keyword>
<keyword evidence="7 10" id="KW-1133">Transmembrane helix</keyword>
<dbReference type="Gene3D" id="3.30.450.350">
    <property type="entry name" value="CHASE domain"/>
    <property type="match status" value="1"/>
</dbReference>
<name>A0ABV5ZBX2_9GAMM</name>
<feature type="transmembrane region" description="Helical" evidence="10">
    <location>
        <begin position="174"/>
        <end position="193"/>
    </location>
</feature>
<dbReference type="RefSeq" id="WP_027312379.1">
    <property type="nucleotide sequence ID" value="NZ_JBHLZN010000003.1"/>
</dbReference>
<dbReference type="PROSITE" id="PS50110">
    <property type="entry name" value="RESPONSE_REGULATORY"/>
    <property type="match status" value="1"/>
</dbReference>
<dbReference type="CDD" id="cd17546">
    <property type="entry name" value="REC_hyHK_CKI1_RcsC-like"/>
    <property type="match status" value="1"/>
</dbReference>
<accession>A0ABV5ZBX2</accession>
<evidence type="ECO:0000256" key="5">
    <source>
        <dbReference type="ARBA" id="ARBA00022553"/>
    </source>
</evidence>
<keyword evidence="5 9" id="KW-0597">Phosphoprotein</keyword>
<evidence type="ECO:0000256" key="2">
    <source>
        <dbReference type="ARBA" id="ARBA00004651"/>
    </source>
</evidence>
<dbReference type="InterPro" id="IPR036890">
    <property type="entry name" value="HATPase_C_sf"/>
</dbReference>
<evidence type="ECO:0000313" key="15">
    <source>
        <dbReference type="Proteomes" id="UP001589628"/>
    </source>
</evidence>
<dbReference type="CDD" id="cd16922">
    <property type="entry name" value="HATPase_EvgS-ArcB-TorS-like"/>
    <property type="match status" value="1"/>
</dbReference>
<protein>
    <recommendedName>
        <fullName evidence="3">histidine kinase</fullName>
        <ecNumber evidence="3">2.7.13.3</ecNumber>
    </recommendedName>
</protein>
<dbReference type="InterPro" id="IPR007895">
    <property type="entry name" value="MASE1"/>
</dbReference>
<dbReference type="EMBL" id="JBHLZN010000003">
    <property type="protein sequence ID" value="MFB9886772.1"/>
    <property type="molecule type" value="Genomic_DNA"/>
</dbReference>
<evidence type="ECO:0000256" key="7">
    <source>
        <dbReference type="ARBA" id="ARBA00022989"/>
    </source>
</evidence>
<reference evidence="14 15" key="1">
    <citation type="submission" date="2024-09" db="EMBL/GenBank/DDBJ databases">
        <authorList>
            <person name="Sun Q."/>
            <person name="Mori K."/>
        </authorList>
    </citation>
    <scope>NUCLEOTIDE SEQUENCE [LARGE SCALE GENOMIC DNA]</scope>
    <source>
        <strain evidence="14 15">ATCC 51285</strain>
    </source>
</reference>